<dbReference type="EMBL" id="FOAN01000002">
    <property type="protein sequence ID" value="SEK82694.1"/>
    <property type="molecule type" value="Genomic_DNA"/>
</dbReference>
<evidence type="ECO:0000256" key="1">
    <source>
        <dbReference type="SAM" id="SignalP"/>
    </source>
</evidence>
<keyword evidence="3" id="KW-1185">Reference proteome</keyword>
<gene>
    <name evidence="2" type="ORF">SAMN04515666_102111</name>
</gene>
<sequence length="157" mass="17324">MKRPGRIAALLALCVSATSAFAVERLTGQEIRKLFEGNTVAGRYNNGLPFSEYHHQDGRATGHNRHVQNVDACWTTTDEAVCYYYGPFASRRTYCFTVERSGSLYVLQTHRTGRINAIATIQPGDPEKHADKAPAWHCDGLISQGPPPSMSSRLASQ</sequence>
<reference evidence="3" key="1">
    <citation type="submission" date="2016-10" db="EMBL/GenBank/DDBJ databases">
        <authorList>
            <person name="Varghese N."/>
            <person name="Submissions S."/>
        </authorList>
    </citation>
    <scope>NUCLEOTIDE SEQUENCE [LARGE SCALE GENOMIC DNA]</scope>
    <source>
        <strain evidence="3">LMG 26383,CCUG 61248,R- 45681</strain>
    </source>
</reference>
<feature type="chain" id="PRO_5011662812" evidence="1">
    <location>
        <begin position="23"/>
        <end position="157"/>
    </location>
</feature>
<protein>
    <submittedName>
        <fullName evidence="2">Uncharacterized protein</fullName>
    </submittedName>
</protein>
<evidence type="ECO:0000313" key="2">
    <source>
        <dbReference type="EMBL" id="SEK82694.1"/>
    </source>
</evidence>
<feature type="signal peptide" evidence="1">
    <location>
        <begin position="1"/>
        <end position="22"/>
    </location>
</feature>
<accession>A0A1H7K818</accession>
<dbReference type="RefSeq" id="WP_091830861.1">
    <property type="nucleotide sequence ID" value="NZ_FOAN01000002.1"/>
</dbReference>
<proteinExistence type="predicted"/>
<evidence type="ECO:0000313" key="3">
    <source>
        <dbReference type="Proteomes" id="UP000199664"/>
    </source>
</evidence>
<dbReference type="AlphaFoldDB" id="A0A1H7K818"/>
<name>A0A1H7K818_9HYPH</name>
<organism evidence="2 3">
    <name type="scientific">Bosea lupini</name>
    <dbReference type="NCBI Taxonomy" id="1036779"/>
    <lineage>
        <taxon>Bacteria</taxon>
        <taxon>Pseudomonadati</taxon>
        <taxon>Pseudomonadota</taxon>
        <taxon>Alphaproteobacteria</taxon>
        <taxon>Hyphomicrobiales</taxon>
        <taxon>Boseaceae</taxon>
        <taxon>Bosea</taxon>
    </lineage>
</organism>
<dbReference type="OrthoDB" id="8023482at2"/>
<keyword evidence="1" id="KW-0732">Signal</keyword>
<dbReference type="Proteomes" id="UP000199664">
    <property type="component" value="Unassembled WGS sequence"/>
</dbReference>
<dbReference type="STRING" id="1036779.SAMN04515666_102111"/>